<dbReference type="AlphaFoldDB" id="A0A840HWQ6"/>
<comment type="caution">
    <text evidence="7">The sequence shown here is derived from an EMBL/GenBank/DDBJ whole genome shotgun (WGS) entry which is preliminary data.</text>
</comment>
<reference evidence="7 8" key="1">
    <citation type="submission" date="2020-08" db="EMBL/GenBank/DDBJ databases">
        <title>Genomic Encyclopedia of Type Strains, Phase IV (KMG-IV): sequencing the most valuable type-strain genomes for metagenomic binning, comparative biology and taxonomic classification.</title>
        <authorList>
            <person name="Goeker M."/>
        </authorList>
    </citation>
    <scope>NUCLEOTIDE SEQUENCE [LARGE SCALE GENOMIC DNA]</scope>
    <source>
        <strain evidence="7 8">DSM 7465</strain>
    </source>
</reference>
<dbReference type="SUPFAM" id="SSF53335">
    <property type="entry name" value="S-adenosyl-L-methionine-dependent methyltransferases"/>
    <property type="match status" value="1"/>
</dbReference>
<evidence type="ECO:0000256" key="4">
    <source>
        <dbReference type="ARBA" id="ARBA00047422"/>
    </source>
</evidence>
<dbReference type="Proteomes" id="UP000575068">
    <property type="component" value="Unassembled WGS sequence"/>
</dbReference>
<sequence length="292" mass="31093">MTEAAMRISAATLCSGMGAPETAMPYWDWTLGSEIEKAPRAVLAHRFGMEDARQTRTGTGAALWGDFTTIRVRHLRRLGIALPQFMIAGTPCQAFSIAGVRKSLDDDRGNLTLEFLRLAHALRRAGALVGFLWENVPGIQTTDDNAFGCFLAGIVGADAPLSSPLKRGRWPGAGMVDGPHGKAAWRVTDAQFFGLAQRRERMFVVASFVEWLDPAAVLLERVGLYGNSAPRREKGEGTSGTLSARTEGGGGPGTDFDLAGGLQPVHAFGGGQQVRPDQSSRLPDSEGAEGGL</sequence>
<dbReference type="PROSITE" id="PS51679">
    <property type="entry name" value="SAM_MT_C5"/>
    <property type="match status" value="1"/>
</dbReference>
<dbReference type="GO" id="GO:0003886">
    <property type="term" value="F:DNA (cytosine-5-)-methyltransferase activity"/>
    <property type="evidence" value="ECO:0007669"/>
    <property type="project" value="UniProtKB-EC"/>
</dbReference>
<evidence type="ECO:0000256" key="5">
    <source>
        <dbReference type="PROSITE-ProRule" id="PRU01016"/>
    </source>
</evidence>
<feature type="region of interest" description="Disordered" evidence="6">
    <location>
        <begin position="228"/>
        <end position="292"/>
    </location>
</feature>
<evidence type="ECO:0000256" key="1">
    <source>
        <dbReference type="ARBA" id="ARBA00022603"/>
    </source>
</evidence>
<evidence type="ECO:0000256" key="6">
    <source>
        <dbReference type="SAM" id="MobiDB-lite"/>
    </source>
</evidence>
<evidence type="ECO:0000313" key="7">
    <source>
        <dbReference type="EMBL" id="MBB4642393.1"/>
    </source>
</evidence>
<keyword evidence="2 5" id="KW-0808">Transferase</keyword>
<keyword evidence="5" id="KW-0949">S-adenosyl-L-methionine</keyword>
<evidence type="ECO:0000256" key="3">
    <source>
        <dbReference type="ARBA" id="ARBA00022747"/>
    </source>
</evidence>
<evidence type="ECO:0000256" key="2">
    <source>
        <dbReference type="ARBA" id="ARBA00022679"/>
    </source>
</evidence>
<accession>A0A840HWQ6</accession>
<organism evidence="7 8">
    <name type="scientific">Rhizorhapis suberifaciens</name>
    <name type="common">corky root of lettuce</name>
    <dbReference type="NCBI Taxonomy" id="13656"/>
    <lineage>
        <taxon>Bacteria</taxon>
        <taxon>Pseudomonadati</taxon>
        <taxon>Pseudomonadota</taxon>
        <taxon>Alphaproteobacteria</taxon>
        <taxon>Sphingomonadales</taxon>
        <taxon>Sphingomonadaceae</taxon>
        <taxon>Rhizorhapis</taxon>
    </lineage>
</organism>
<comment type="catalytic activity">
    <reaction evidence="4">
        <text>a 2'-deoxycytidine in DNA + S-adenosyl-L-methionine = a 5-methyl-2'-deoxycytidine in DNA + S-adenosyl-L-homocysteine + H(+)</text>
        <dbReference type="Rhea" id="RHEA:13681"/>
        <dbReference type="Rhea" id="RHEA-COMP:11369"/>
        <dbReference type="Rhea" id="RHEA-COMP:11370"/>
        <dbReference type="ChEBI" id="CHEBI:15378"/>
        <dbReference type="ChEBI" id="CHEBI:57856"/>
        <dbReference type="ChEBI" id="CHEBI:59789"/>
        <dbReference type="ChEBI" id="CHEBI:85452"/>
        <dbReference type="ChEBI" id="CHEBI:85454"/>
        <dbReference type="EC" id="2.1.1.37"/>
    </reaction>
</comment>
<keyword evidence="1 5" id="KW-0489">Methyltransferase</keyword>
<dbReference type="EMBL" id="JACHOV010000010">
    <property type="protein sequence ID" value="MBB4642393.1"/>
    <property type="molecule type" value="Genomic_DNA"/>
</dbReference>
<name>A0A840HWQ6_9SPHN</name>
<keyword evidence="8" id="KW-1185">Reference proteome</keyword>
<keyword evidence="3" id="KW-0680">Restriction system</keyword>
<dbReference type="RefSeq" id="WP_184476439.1">
    <property type="nucleotide sequence ID" value="NZ_JACHOV010000010.1"/>
</dbReference>
<protein>
    <submittedName>
        <fullName evidence="7">Site-specific DNA-cytosine methylase</fullName>
    </submittedName>
</protein>
<dbReference type="InterPro" id="IPR001525">
    <property type="entry name" value="C5_MeTfrase"/>
</dbReference>
<comment type="similarity">
    <text evidence="5">Belongs to the class I-like SAM-binding methyltransferase superfamily. C5-methyltransferase family.</text>
</comment>
<evidence type="ECO:0000313" key="8">
    <source>
        <dbReference type="Proteomes" id="UP000575068"/>
    </source>
</evidence>
<dbReference type="Pfam" id="PF00145">
    <property type="entry name" value="DNA_methylase"/>
    <property type="match status" value="1"/>
</dbReference>
<gene>
    <name evidence="7" type="ORF">HNQ99_002718</name>
</gene>
<feature type="active site" evidence="5">
    <location>
        <position position="92"/>
    </location>
</feature>
<dbReference type="Gene3D" id="3.40.50.150">
    <property type="entry name" value="Vaccinia Virus protein VP39"/>
    <property type="match status" value="1"/>
</dbReference>
<dbReference type="GO" id="GO:0032259">
    <property type="term" value="P:methylation"/>
    <property type="evidence" value="ECO:0007669"/>
    <property type="project" value="UniProtKB-KW"/>
</dbReference>
<dbReference type="GO" id="GO:0009307">
    <property type="term" value="P:DNA restriction-modification system"/>
    <property type="evidence" value="ECO:0007669"/>
    <property type="project" value="UniProtKB-KW"/>
</dbReference>
<dbReference type="InterPro" id="IPR029063">
    <property type="entry name" value="SAM-dependent_MTases_sf"/>
</dbReference>
<proteinExistence type="inferred from homology"/>